<sequence length="690" mass="76478">MSISRSQMQNFGNKIEDQSARLSKLSNSKVVGQETPTSSKQNTAIFNALKTTLESHYTPAIAREAMNEILNTSFEDNFDAAAHVRTSGLTGDDIVDIISQADTLREQLLDGPVDRQTATKLIMNKFDDEMEWPNNLNNTQKGYVRTAVESVINKFAGVHGTSADKVVMLVGRALAQKASDMKTAGQGDQISNSMRAMTIELKTAIVNDSIDAAINGDHSMGNVVRALAPKLSMGKVDHAAVERGMRFDMVKTMVDKMSDTKVQVTVKQVEKEVDLKEIFNPNTNVWKDLSMDDREVAVKAFMKLHAETHGYPNEVELQLNQSSDSAERSKLFGTNNMNLRAQTMESNDPTLIFKTLAHELTHSYQFSILDGTNTNSDSIPQVVKDRLEFDLATRTFTKSDHHVRDFEHNANLYVRDFTERGAVESEWVAGQLLQGSNASLTDFVKVTHNLQDGMAGHIRMQEWTQSLDIQSNLATNSETQLEEVHNLTDAASTALEIGSLGTNMSYLKEGELLLNNIDYDGMNKQDITKYSTTTVGDLTNLLGRLRSSDEAKLFARQQLPRFQLALAQNTNDPSLAKTTANRALSNMTELLKTEMPVPKRLEYLSNTTAFLELSGKSDGNKMKALQEHAESIATLVDGTDNKFHHDKALEVLGEMLDTATKLNGGNKYDQNVLAIQTAIETVTKSRQPLL</sequence>
<name>A0A8J7QQD3_9BACT</name>
<evidence type="ECO:0000313" key="2">
    <source>
        <dbReference type="Proteomes" id="UP000664417"/>
    </source>
</evidence>
<reference evidence="1" key="1">
    <citation type="submission" date="2021-03" db="EMBL/GenBank/DDBJ databases">
        <authorList>
            <person name="Wang G."/>
        </authorList>
    </citation>
    <scope>NUCLEOTIDE SEQUENCE</scope>
    <source>
        <strain evidence="1">KCTC 12899</strain>
    </source>
</reference>
<protein>
    <submittedName>
        <fullName evidence="1">Uncharacterized protein</fullName>
    </submittedName>
</protein>
<gene>
    <name evidence="1" type="ORF">J3U88_29710</name>
</gene>
<dbReference type="EMBL" id="JAFREP010000041">
    <property type="protein sequence ID" value="MBO1322688.1"/>
    <property type="molecule type" value="Genomic_DNA"/>
</dbReference>
<comment type="caution">
    <text evidence="1">The sequence shown here is derived from an EMBL/GenBank/DDBJ whole genome shotgun (WGS) entry which is preliminary data.</text>
</comment>
<proteinExistence type="predicted"/>
<accession>A0A8J7QQD3</accession>
<dbReference type="RefSeq" id="WP_207862661.1">
    <property type="nucleotide sequence ID" value="NZ_JAFREP010000041.1"/>
</dbReference>
<organism evidence="1 2">
    <name type="scientific">Acanthopleuribacter pedis</name>
    <dbReference type="NCBI Taxonomy" id="442870"/>
    <lineage>
        <taxon>Bacteria</taxon>
        <taxon>Pseudomonadati</taxon>
        <taxon>Acidobacteriota</taxon>
        <taxon>Holophagae</taxon>
        <taxon>Acanthopleuribacterales</taxon>
        <taxon>Acanthopleuribacteraceae</taxon>
        <taxon>Acanthopleuribacter</taxon>
    </lineage>
</organism>
<keyword evidence="2" id="KW-1185">Reference proteome</keyword>
<dbReference type="Proteomes" id="UP000664417">
    <property type="component" value="Unassembled WGS sequence"/>
</dbReference>
<evidence type="ECO:0000313" key="1">
    <source>
        <dbReference type="EMBL" id="MBO1322688.1"/>
    </source>
</evidence>
<dbReference type="AlphaFoldDB" id="A0A8J7QQD3"/>